<dbReference type="AlphaFoldDB" id="A0A1X6ZLE5"/>
<evidence type="ECO:0000256" key="1">
    <source>
        <dbReference type="ARBA" id="ARBA00004418"/>
    </source>
</evidence>
<dbReference type="InterPro" id="IPR030678">
    <property type="entry name" value="Peptide/Ni-bd"/>
</dbReference>
<protein>
    <submittedName>
        <fullName evidence="6">Oligopeptide-binding protein AppA</fullName>
    </submittedName>
</protein>
<reference evidence="6 7" key="1">
    <citation type="submission" date="2017-03" db="EMBL/GenBank/DDBJ databases">
        <authorList>
            <person name="Afonso C.L."/>
            <person name="Miller P.J."/>
            <person name="Scott M.A."/>
            <person name="Spackman E."/>
            <person name="Goraichik I."/>
            <person name="Dimitrov K.M."/>
            <person name="Suarez D.L."/>
            <person name="Swayne D.E."/>
        </authorList>
    </citation>
    <scope>NUCLEOTIDE SEQUENCE [LARGE SCALE GENOMIC DNA]</scope>
    <source>
        <strain evidence="6 7">CECT 7751</strain>
    </source>
</reference>
<dbReference type="Proteomes" id="UP000193963">
    <property type="component" value="Unassembled WGS sequence"/>
</dbReference>
<dbReference type="GO" id="GO:0015833">
    <property type="term" value="P:peptide transport"/>
    <property type="evidence" value="ECO:0007669"/>
    <property type="project" value="TreeGrafter"/>
</dbReference>
<evidence type="ECO:0000313" key="7">
    <source>
        <dbReference type="Proteomes" id="UP000193963"/>
    </source>
</evidence>
<comment type="similarity">
    <text evidence="2">Belongs to the bacterial solute-binding protein 5 family.</text>
</comment>
<dbReference type="OrthoDB" id="9803988at2"/>
<evidence type="ECO:0000256" key="4">
    <source>
        <dbReference type="SAM" id="SignalP"/>
    </source>
</evidence>
<feature type="signal peptide" evidence="4">
    <location>
        <begin position="1"/>
        <end position="19"/>
    </location>
</feature>
<dbReference type="GO" id="GO:0043190">
    <property type="term" value="C:ATP-binding cassette (ABC) transporter complex"/>
    <property type="evidence" value="ECO:0007669"/>
    <property type="project" value="InterPro"/>
</dbReference>
<dbReference type="Gene3D" id="3.40.190.10">
    <property type="entry name" value="Periplasmic binding protein-like II"/>
    <property type="match status" value="1"/>
</dbReference>
<evidence type="ECO:0000256" key="2">
    <source>
        <dbReference type="ARBA" id="ARBA00005695"/>
    </source>
</evidence>
<dbReference type="GO" id="GO:0030288">
    <property type="term" value="C:outer membrane-bounded periplasmic space"/>
    <property type="evidence" value="ECO:0007669"/>
    <property type="project" value="UniProtKB-ARBA"/>
</dbReference>
<dbReference type="PANTHER" id="PTHR30290">
    <property type="entry name" value="PERIPLASMIC BINDING COMPONENT OF ABC TRANSPORTER"/>
    <property type="match status" value="1"/>
</dbReference>
<evidence type="ECO:0000313" key="6">
    <source>
        <dbReference type="EMBL" id="SLN54869.1"/>
    </source>
</evidence>
<gene>
    <name evidence="6" type="primary">appA_3</name>
    <name evidence="6" type="ORF">PSM7751_02675</name>
</gene>
<dbReference type="RefSeq" id="WP_085888715.1">
    <property type="nucleotide sequence ID" value="NZ_FWFN01000005.1"/>
</dbReference>
<dbReference type="PANTHER" id="PTHR30290:SF38">
    <property type="entry name" value="D,D-DIPEPTIDE-BINDING PERIPLASMIC PROTEIN DDPA-RELATED"/>
    <property type="match status" value="1"/>
</dbReference>
<dbReference type="InterPro" id="IPR039424">
    <property type="entry name" value="SBP_5"/>
</dbReference>
<evidence type="ECO:0000259" key="5">
    <source>
        <dbReference type="Pfam" id="PF00496"/>
    </source>
</evidence>
<dbReference type="EMBL" id="FWFN01000005">
    <property type="protein sequence ID" value="SLN54869.1"/>
    <property type="molecule type" value="Genomic_DNA"/>
</dbReference>
<dbReference type="SUPFAM" id="SSF53850">
    <property type="entry name" value="Periplasmic binding protein-like II"/>
    <property type="match status" value="1"/>
</dbReference>
<dbReference type="Gene3D" id="3.10.105.10">
    <property type="entry name" value="Dipeptide-binding Protein, Domain 3"/>
    <property type="match status" value="1"/>
</dbReference>
<feature type="domain" description="Solute-binding protein family 5" evidence="5">
    <location>
        <begin position="65"/>
        <end position="417"/>
    </location>
</feature>
<name>A0A1X6ZLE5_9RHOB</name>
<comment type="subcellular location">
    <subcellularLocation>
        <location evidence="1">Periplasm</location>
    </subcellularLocation>
</comment>
<dbReference type="Pfam" id="PF00496">
    <property type="entry name" value="SBP_bac_5"/>
    <property type="match status" value="1"/>
</dbReference>
<keyword evidence="3 4" id="KW-0732">Signal</keyword>
<sequence length="509" mass="56026">MKKAIATAILTTLPAIVSAQDAILKVGTQVDIRSTNPGVDRSAYTDGILLNVVEGLVGYRDDLSVGPVLANEIQISEDGLTYTFPLRRGVTFHNGAELTADAVLWSWQRLMAEDTGWRCRDRFNGSDGINVVSVTAPDPYTVTYEINAPSPLFLKEMARFDCGAAPVLHPESLNSEGDWVAPVGTGPFMLGEWRPGERIRLAKFEGYTPAEGAMDGYTGAKVVNVDRVDIIVVPDPASAKAALRAGDIDLFNINVSDITEFREAGFTVLTEPTASWSNFLISRHDEMLGNPALRQALARSLDLDQLAMLMGEEAANASPIPPISSFYTEVQSQRYGYNLDAAKALVEESGYDGSPITLTTTKQSERLYDQALIAQSMWRKAGLNVEIEVMDWGSQLDLYQSGKYQMQSFGFSPRLDPALSWDMFSGEHPRKVWNNPQALELIEALKSETDTEIRKELSDKLHVMFLQDVPAIGLFSQLDVMAASDRVQDFRMWPGGQPRFWNVGLGAAE</sequence>
<evidence type="ECO:0000256" key="3">
    <source>
        <dbReference type="ARBA" id="ARBA00022729"/>
    </source>
</evidence>
<dbReference type="GO" id="GO:1904680">
    <property type="term" value="F:peptide transmembrane transporter activity"/>
    <property type="evidence" value="ECO:0007669"/>
    <property type="project" value="TreeGrafter"/>
</dbReference>
<dbReference type="PIRSF" id="PIRSF002741">
    <property type="entry name" value="MppA"/>
    <property type="match status" value="1"/>
</dbReference>
<proteinExistence type="inferred from homology"/>
<organism evidence="6 7">
    <name type="scientific">Pseudooceanicola marinus</name>
    <dbReference type="NCBI Taxonomy" id="396013"/>
    <lineage>
        <taxon>Bacteria</taxon>
        <taxon>Pseudomonadati</taxon>
        <taxon>Pseudomonadota</taxon>
        <taxon>Alphaproteobacteria</taxon>
        <taxon>Rhodobacterales</taxon>
        <taxon>Paracoccaceae</taxon>
        <taxon>Pseudooceanicola</taxon>
    </lineage>
</organism>
<keyword evidence="7" id="KW-1185">Reference proteome</keyword>
<dbReference type="Gene3D" id="3.90.76.10">
    <property type="entry name" value="Dipeptide-binding Protein, Domain 1"/>
    <property type="match status" value="1"/>
</dbReference>
<accession>A0A1X6ZLE5</accession>
<dbReference type="InterPro" id="IPR000914">
    <property type="entry name" value="SBP_5_dom"/>
</dbReference>
<feature type="chain" id="PRO_5012123441" evidence="4">
    <location>
        <begin position="20"/>
        <end position="509"/>
    </location>
</feature>